<proteinExistence type="predicted"/>
<organism evidence="3 4">
    <name type="scientific">Sphingomonas humi</name>
    <dbReference type="NCBI Taxonomy" id="335630"/>
    <lineage>
        <taxon>Bacteria</taxon>
        <taxon>Pseudomonadati</taxon>
        <taxon>Pseudomonadota</taxon>
        <taxon>Alphaproteobacteria</taxon>
        <taxon>Sphingomonadales</taxon>
        <taxon>Sphingomonadaceae</taxon>
        <taxon>Sphingomonas</taxon>
    </lineage>
</organism>
<evidence type="ECO:0000256" key="2">
    <source>
        <dbReference type="SAM" id="SignalP"/>
    </source>
</evidence>
<accession>A0ABP7RZY9</accession>
<dbReference type="EMBL" id="BAAAZD010000002">
    <property type="protein sequence ID" value="GAA4004644.1"/>
    <property type="molecule type" value="Genomic_DNA"/>
</dbReference>
<reference evidence="4" key="1">
    <citation type="journal article" date="2019" name="Int. J. Syst. Evol. Microbiol.">
        <title>The Global Catalogue of Microorganisms (GCM) 10K type strain sequencing project: providing services to taxonomists for standard genome sequencing and annotation.</title>
        <authorList>
            <consortium name="The Broad Institute Genomics Platform"/>
            <consortium name="The Broad Institute Genome Sequencing Center for Infectious Disease"/>
            <person name="Wu L."/>
            <person name="Ma J."/>
        </authorList>
    </citation>
    <scope>NUCLEOTIDE SEQUENCE [LARGE SCALE GENOMIC DNA]</scope>
    <source>
        <strain evidence="4">JCM 16603</strain>
    </source>
</reference>
<protein>
    <recommendedName>
        <fullName evidence="5">Lipoprotein</fullName>
    </recommendedName>
</protein>
<evidence type="ECO:0008006" key="5">
    <source>
        <dbReference type="Google" id="ProtNLM"/>
    </source>
</evidence>
<evidence type="ECO:0000313" key="4">
    <source>
        <dbReference type="Proteomes" id="UP001501310"/>
    </source>
</evidence>
<comment type="caution">
    <text evidence="3">The sequence shown here is derived from an EMBL/GenBank/DDBJ whole genome shotgun (WGS) entry which is preliminary data.</text>
</comment>
<keyword evidence="2" id="KW-0732">Signal</keyword>
<evidence type="ECO:0000256" key="1">
    <source>
        <dbReference type="SAM" id="MobiDB-lite"/>
    </source>
</evidence>
<feature type="region of interest" description="Disordered" evidence="1">
    <location>
        <begin position="54"/>
        <end position="108"/>
    </location>
</feature>
<sequence length="108" mass="10767">MSRALAFALVPLLLLAGCGDKQPATVNESASDAGLAQENVVAGDVTAIDAATADDARMAGDMPPPALDANEAAPANDTKAEKKAPRPPRSGPKAESNSTEPAADTNAA</sequence>
<dbReference type="PROSITE" id="PS51257">
    <property type="entry name" value="PROKAR_LIPOPROTEIN"/>
    <property type="match status" value="1"/>
</dbReference>
<evidence type="ECO:0000313" key="3">
    <source>
        <dbReference type="EMBL" id="GAA4004644.1"/>
    </source>
</evidence>
<feature type="chain" id="PRO_5047165143" description="Lipoprotein" evidence="2">
    <location>
        <begin position="17"/>
        <end position="108"/>
    </location>
</feature>
<dbReference type="RefSeq" id="WP_344709707.1">
    <property type="nucleotide sequence ID" value="NZ_BAAAZD010000002.1"/>
</dbReference>
<keyword evidence="4" id="KW-1185">Reference proteome</keyword>
<dbReference type="Proteomes" id="UP001501310">
    <property type="component" value="Unassembled WGS sequence"/>
</dbReference>
<name>A0ABP7RZY9_9SPHN</name>
<gene>
    <name evidence="3" type="ORF">GCM10022211_15850</name>
</gene>
<feature type="signal peptide" evidence="2">
    <location>
        <begin position="1"/>
        <end position="16"/>
    </location>
</feature>